<dbReference type="SUPFAM" id="SSF81321">
    <property type="entry name" value="Family A G protein-coupled receptor-like"/>
    <property type="match status" value="1"/>
</dbReference>
<evidence type="ECO:0000313" key="3">
    <source>
        <dbReference type="Proteomes" id="UP001279410"/>
    </source>
</evidence>
<dbReference type="Proteomes" id="UP001279410">
    <property type="component" value="Unassembled WGS sequence"/>
</dbReference>
<dbReference type="AlphaFoldDB" id="A0AAD3M694"/>
<reference evidence="2" key="1">
    <citation type="submission" date="2022-08" db="EMBL/GenBank/DDBJ databases">
        <title>Genome sequencing of akame (Lates japonicus).</title>
        <authorList>
            <person name="Hashiguchi Y."/>
            <person name="Takahashi H."/>
        </authorList>
    </citation>
    <scope>NUCLEOTIDE SEQUENCE</scope>
    <source>
        <strain evidence="2">Kochi</strain>
    </source>
</reference>
<comment type="caution">
    <text evidence="2">The sequence shown here is derived from an EMBL/GenBank/DDBJ whole genome shotgun (WGS) entry which is preliminary data.</text>
</comment>
<accession>A0AAD3M694</accession>
<feature type="domain" description="Vasopressin V1 receptor C-terminal" evidence="1">
    <location>
        <begin position="192"/>
        <end position="227"/>
    </location>
</feature>
<dbReference type="SMART" id="SM01164">
    <property type="entry name" value="DUF1856"/>
    <property type="match status" value="1"/>
</dbReference>
<keyword evidence="2" id="KW-0675">Receptor</keyword>
<keyword evidence="3" id="KW-1185">Reference proteome</keyword>
<dbReference type="InterPro" id="IPR015076">
    <property type="entry name" value="V1R_C"/>
</dbReference>
<evidence type="ECO:0000313" key="2">
    <source>
        <dbReference type="EMBL" id="GLD48234.1"/>
    </source>
</evidence>
<dbReference type="EMBL" id="BRZM01000005">
    <property type="protein sequence ID" value="GLD48234.1"/>
    <property type="molecule type" value="Genomic_DNA"/>
</dbReference>
<evidence type="ECO:0000259" key="1">
    <source>
        <dbReference type="SMART" id="SM01164"/>
    </source>
</evidence>
<dbReference type="Gene3D" id="1.20.1070.10">
    <property type="entry name" value="Rhodopsin 7-helix transmembrane proteins"/>
    <property type="match status" value="1"/>
</dbReference>
<protein>
    <submittedName>
        <fullName evidence="2">Arg8-vasotocin receptor-like protein</fullName>
    </submittedName>
</protein>
<proteinExistence type="predicted"/>
<name>A0AAD3M694_LATJO</name>
<gene>
    <name evidence="2" type="ORF">AKAME5_000224100</name>
</gene>
<sequence length="237" mass="25899">MRLVLNTRRRCGAPGAQAVYDCWGLYGAVGLRVHHLVRTGIFLVPVVVPVTPATDSSAAIWMNLNRWRKSAGGAVAEATKNGIPGRENSVGSVNTISPAPNYARWSVGRDLLTLDGEFLLLYLLNLSEGFSSCFIELMPEESSDSENTAVTLSALLASLNSCCNPWIYMIFSGHLLSDFAGSLPCCRRLRNKFSHQDSDSSIRRTTLLSRLQGPRLSEPFRDLNPIPKNCSQIPSAS</sequence>
<organism evidence="2 3">
    <name type="scientific">Lates japonicus</name>
    <name type="common">Japanese lates</name>
    <dbReference type="NCBI Taxonomy" id="270547"/>
    <lineage>
        <taxon>Eukaryota</taxon>
        <taxon>Metazoa</taxon>
        <taxon>Chordata</taxon>
        <taxon>Craniata</taxon>
        <taxon>Vertebrata</taxon>
        <taxon>Euteleostomi</taxon>
        <taxon>Actinopterygii</taxon>
        <taxon>Neopterygii</taxon>
        <taxon>Teleostei</taxon>
        <taxon>Neoteleostei</taxon>
        <taxon>Acanthomorphata</taxon>
        <taxon>Carangaria</taxon>
        <taxon>Carangaria incertae sedis</taxon>
        <taxon>Centropomidae</taxon>
        <taxon>Lates</taxon>
    </lineage>
</organism>
<dbReference type="Pfam" id="PF08983">
    <property type="entry name" value="V1R_C"/>
    <property type="match status" value="1"/>
</dbReference>